<dbReference type="Proteomes" id="UP000591131">
    <property type="component" value="Unassembled WGS sequence"/>
</dbReference>
<proteinExistence type="predicted"/>
<dbReference type="PIRSF" id="PIRSF001589">
    <property type="entry name" value="Asn_synthetase_glu-h"/>
    <property type="match status" value="1"/>
</dbReference>
<dbReference type="InterPro" id="IPR014729">
    <property type="entry name" value="Rossmann-like_a/b/a_fold"/>
</dbReference>
<name>A0A7J6LTG5_PERCH</name>
<dbReference type="InterPro" id="IPR017932">
    <property type="entry name" value="GATase_2_dom"/>
</dbReference>
<organism evidence="9 10">
    <name type="scientific">Perkinsus chesapeaki</name>
    <name type="common">Clam parasite</name>
    <name type="synonym">Perkinsus andrewsi</name>
    <dbReference type="NCBI Taxonomy" id="330153"/>
    <lineage>
        <taxon>Eukaryota</taxon>
        <taxon>Sar</taxon>
        <taxon>Alveolata</taxon>
        <taxon>Perkinsozoa</taxon>
        <taxon>Perkinsea</taxon>
        <taxon>Perkinsida</taxon>
        <taxon>Perkinsidae</taxon>
        <taxon>Perkinsus</taxon>
    </lineage>
</organism>
<dbReference type="Gene3D" id="3.60.20.10">
    <property type="entry name" value="Glutamine Phosphoribosylpyrophosphate, subunit 1, domain 1"/>
    <property type="match status" value="1"/>
</dbReference>
<dbReference type="InterPro" id="IPR051857">
    <property type="entry name" value="Asn_synthetase_domain"/>
</dbReference>
<evidence type="ECO:0000256" key="2">
    <source>
        <dbReference type="ARBA" id="ARBA00022741"/>
    </source>
</evidence>
<evidence type="ECO:0000313" key="10">
    <source>
        <dbReference type="Proteomes" id="UP000591131"/>
    </source>
</evidence>
<dbReference type="AlphaFoldDB" id="A0A7J6LTG5"/>
<reference evidence="9 10" key="1">
    <citation type="submission" date="2020-04" db="EMBL/GenBank/DDBJ databases">
        <title>Perkinsus chesapeaki whole genome sequence.</title>
        <authorList>
            <person name="Bogema D.R."/>
        </authorList>
    </citation>
    <scope>NUCLEOTIDE SEQUENCE [LARGE SCALE GENOMIC DNA]</scope>
    <source>
        <strain evidence="9">ATCC PRA-425</strain>
    </source>
</reference>
<dbReference type="Pfam" id="PF13537">
    <property type="entry name" value="GATase_7"/>
    <property type="match status" value="1"/>
</dbReference>
<accession>A0A7J6LTG5</accession>
<gene>
    <name evidence="9" type="primary">ASNSD1</name>
    <name evidence="9" type="ORF">FOL47_006196</name>
</gene>
<evidence type="ECO:0000313" key="9">
    <source>
        <dbReference type="EMBL" id="KAF4662557.1"/>
    </source>
</evidence>
<dbReference type="SUPFAM" id="SSF56235">
    <property type="entry name" value="N-terminal nucleophile aminohydrolases (Ntn hydrolases)"/>
    <property type="match status" value="1"/>
</dbReference>
<evidence type="ECO:0000256" key="4">
    <source>
        <dbReference type="ARBA" id="ARBA00022888"/>
    </source>
</evidence>
<dbReference type="InterPro" id="IPR029055">
    <property type="entry name" value="Ntn_hydrolases_N"/>
</dbReference>
<dbReference type="GO" id="GO:0005524">
    <property type="term" value="F:ATP binding"/>
    <property type="evidence" value="ECO:0007669"/>
    <property type="project" value="UniProtKB-KW"/>
</dbReference>
<keyword evidence="3 6" id="KW-0067">ATP-binding</keyword>
<sequence>MCGICFTINGAADASSIPASFTFEDHSAAQRLPPIEELLRCRGPDDFGTYETHFGDLTLKFSAAVLHMRGDAGAVHQPCESEEYVFLWNGELFNDECFVESGKSDTLEVFRRLRGCEDVPAVLDGLKGPFAFVFFDRGKGELWFGRDRFGRRSLLFTNDPARGLSVCSVGSTSAECQVAEVPAKGTIYRLDLGSLKIREIPYPSGVCYRQESFWSSEVNGTGTAEEFLAILRRAVSRRVRMLDHPGPIGVLFSGGVDSTALAALALEESSRNVDLLTASVDGKDSPDLRTALVSYRSLVEVYGHERVRLILCPIDAADRKTYERVMGLSSPRVTHMDVNISVALWTAARGEGAVVDPADLGSEGFRQSVLQEESESSAECRGMKVAGRSEPTRTLCAAGGCSRIAKDSCVRGMCKFCCRRAAAVGDVPYCRTHKTGVDTPSESQEDLDLPRILEGTTDCRAVKSECRVLLVGHGADEVMGGYARYRTRELRDGLAGRRSEMLKDLDRLWVRNLGRDDRVMSDHGREPRHPYLDEELLAWVGRHRLCDSDVESKPLLREAVRLMAGGALAGTANFRKRAIQFGTRLAKVNNIAHFGSNRQGAGERKFSDV</sequence>
<dbReference type="PANTHER" id="PTHR45937">
    <property type="entry name" value="ASPARAGINE SYNTHETASE DOMAIN-CONTAINING PROTEIN 1"/>
    <property type="match status" value="1"/>
</dbReference>
<evidence type="ECO:0000256" key="7">
    <source>
        <dbReference type="PIRSR" id="PIRSR001589-2"/>
    </source>
</evidence>
<dbReference type="EMBL" id="JAAPAO010000343">
    <property type="protein sequence ID" value="KAF4662557.1"/>
    <property type="molecule type" value="Genomic_DNA"/>
</dbReference>
<dbReference type="GO" id="GO:0004066">
    <property type="term" value="F:asparagine synthase (glutamine-hydrolyzing) activity"/>
    <property type="evidence" value="ECO:0007669"/>
    <property type="project" value="InterPro"/>
</dbReference>
<keyword evidence="5" id="KW-0315">Glutamine amidotransferase</keyword>
<dbReference type="CDD" id="cd01991">
    <property type="entry name" value="Asn_synthase_B_C"/>
    <property type="match status" value="1"/>
</dbReference>
<dbReference type="Gene3D" id="3.40.50.620">
    <property type="entry name" value="HUPs"/>
    <property type="match status" value="2"/>
</dbReference>
<dbReference type="OrthoDB" id="10252281at2759"/>
<dbReference type="PROSITE" id="PS51278">
    <property type="entry name" value="GATASE_TYPE_2"/>
    <property type="match status" value="1"/>
</dbReference>
<dbReference type="SUPFAM" id="SSF52402">
    <property type="entry name" value="Adenine nucleotide alpha hydrolases-like"/>
    <property type="match status" value="1"/>
</dbReference>
<evidence type="ECO:0000256" key="5">
    <source>
        <dbReference type="ARBA" id="ARBA00022962"/>
    </source>
</evidence>
<comment type="caution">
    <text evidence="9">The sequence shown here is derived from an EMBL/GenBank/DDBJ whole genome shotgun (WGS) entry which is preliminary data.</text>
</comment>
<evidence type="ECO:0000256" key="3">
    <source>
        <dbReference type="ARBA" id="ARBA00022840"/>
    </source>
</evidence>
<keyword evidence="1" id="KW-0028">Amino-acid biosynthesis</keyword>
<evidence type="ECO:0000259" key="8">
    <source>
        <dbReference type="PROSITE" id="PS51278"/>
    </source>
</evidence>
<evidence type="ECO:0000256" key="6">
    <source>
        <dbReference type="PIRNR" id="PIRNR001589"/>
    </source>
</evidence>
<dbReference type="InterPro" id="IPR006426">
    <property type="entry name" value="Asn_synth_AEB"/>
</dbReference>
<feature type="binding site" evidence="7">
    <location>
        <position position="280"/>
    </location>
    <ligand>
        <name>ATP</name>
        <dbReference type="ChEBI" id="CHEBI:30616"/>
    </ligand>
</feature>
<keyword evidence="2 6" id="KW-0547">Nucleotide-binding</keyword>
<feature type="domain" description="Glutamine amidotransferase type-2" evidence="8">
    <location>
        <begin position="2"/>
        <end position="201"/>
    </location>
</feature>
<evidence type="ECO:0000256" key="1">
    <source>
        <dbReference type="ARBA" id="ARBA00022605"/>
    </source>
</evidence>
<feature type="binding site" evidence="7">
    <location>
        <position position="251"/>
    </location>
    <ligand>
        <name>ATP</name>
        <dbReference type="ChEBI" id="CHEBI:30616"/>
    </ligand>
</feature>
<dbReference type="Pfam" id="PF00733">
    <property type="entry name" value="Asn_synthase"/>
    <property type="match status" value="3"/>
</dbReference>
<protein>
    <submittedName>
        <fullName evidence="9">Asparagine synthetase domain-containing protein 1</fullName>
    </submittedName>
</protein>
<keyword evidence="4" id="KW-0061">Asparagine biosynthesis</keyword>
<keyword evidence="10" id="KW-1185">Reference proteome</keyword>
<feature type="binding site" evidence="7">
    <location>
        <position position="105"/>
    </location>
    <ligand>
        <name>L-glutamine</name>
        <dbReference type="ChEBI" id="CHEBI:58359"/>
    </ligand>
</feature>
<dbReference type="GO" id="GO:0006529">
    <property type="term" value="P:asparagine biosynthetic process"/>
    <property type="evidence" value="ECO:0007669"/>
    <property type="project" value="UniProtKB-KW"/>
</dbReference>
<dbReference type="PANTHER" id="PTHR45937:SF1">
    <property type="entry name" value="ASPARAGINE SYNTHETASE DOMAIN-CONTAINING PROTEIN 1"/>
    <property type="match status" value="1"/>
</dbReference>
<dbReference type="InterPro" id="IPR001962">
    <property type="entry name" value="Asn_synthase"/>
</dbReference>